<sequence>MKHASENTIATLAPLLEQIRPLPGLKEKKTGIFYRKSRAFLHFHEDGDRIYADVRLQEPDFQRLPVTTKEEQAAFLKILQDSL</sequence>
<reference evidence="1" key="2">
    <citation type="journal article" date="2021" name="Mar. Drugs">
        <title>Genome Reduction and Secondary Metabolism of the Marine Sponge-Associated Cyanobacterium Leptothoe.</title>
        <authorList>
            <person name="Konstantinou D."/>
            <person name="Popin R.V."/>
            <person name="Fewer D.P."/>
            <person name="Sivonen K."/>
            <person name="Gkelis S."/>
        </authorList>
    </citation>
    <scope>NUCLEOTIDE SEQUENCE</scope>
    <source>
        <strain evidence="1">TAU-MAC 1115</strain>
    </source>
</reference>
<evidence type="ECO:0000313" key="2">
    <source>
        <dbReference type="Proteomes" id="UP000717364"/>
    </source>
</evidence>
<reference evidence="1" key="1">
    <citation type="submission" date="2020-11" db="EMBL/GenBank/DDBJ databases">
        <authorList>
            <person name="Konstantinou D."/>
            <person name="Gkelis S."/>
            <person name="Popin R."/>
            <person name="Fewer D."/>
            <person name="Sivonen K."/>
        </authorList>
    </citation>
    <scope>NUCLEOTIDE SEQUENCE</scope>
    <source>
        <strain evidence="1">TAU-MAC 1115</strain>
    </source>
</reference>
<name>A0A947GKZ0_9CYAN</name>
<dbReference type="Proteomes" id="UP000717364">
    <property type="component" value="Unassembled WGS sequence"/>
</dbReference>
<dbReference type="EMBL" id="JADOES010000006">
    <property type="protein sequence ID" value="MBT9314696.1"/>
    <property type="molecule type" value="Genomic_DNA"/>
</dbReference>
<protein>
    <submittedName>
        <fullName evidence="1">Uncharacterized protein</fullName>
    </submittedName>
</protein>
<comment type="caution">
    <text evidence="1">The sequence shown here is derived from an EMBL/GenBank/DDBJ whole genome shotgun (WGS) entry which is preliminary data.</text>
</comment>
<proteinExistence type="predicted"/>
<evidence type="ECO:0000313" key="1">
    <source>
        <dbReference type="EMBL" id="MBT9314696.1"/>
    </source>
</evidence>
<dbReference type="AlphaFoldDB" id="A0A947GKZ0"/>
<organism evidence="1 2">
    <name type="scientific">Leptothoe spongobia TAU-MAC 1115</name>
    <dbReference type="NCBI Taxonomy" id="1967444"/>
    <lineage>
        <taxon>Bacteria</taxon>
        <taxon>Bacillati</taxon>
        <taxon>Cyanobacteriota</taxon>
        <taxon>Cyanophyceae</taxon>
        <taxon>Nodosilineales</taxon>
        <taxon>Cymatolegaceae</taxon>
        <taxon>Leptothoe</taxon>
        <taxon>Leptothoe spongobia</taxon>
    </lineage>
</organism>
<gene>
    <name evidence="1" type="ORF">IXB50_04590</name>
</gene>
<dbReference type="RefSeq" id="WP_215607771.1">
    <property type="nucleotide sequence ID" value="NZ_JADOES010000006.1"/>
</dbReference>
<accession>A0A947GKZ0</accession>
<keyword evidence="2" id="KW-1185">Reference proteome</keyword>